<dbReference type="STRING" id="504797.SAMN05421678_106280"/>
<gene>
    <name evidence="2" type="ORF">FHR37_002880</name>
    <name evidence="3" type="ORF">SAMN05421678_106280</name>
</gene>
<feature type="domain" description="CHAT" evidence="1">
    <location>
        <begin position="597"/>
        <end position="855"/>
    </location>
</feature>
<dbReference type="Proteomes" id="UP000199052">
    <property type="component" value="Unassembled WGS sequence"/>
</dbReference>
<reference evidence="2 5" key="2">
    <citation type="submission" date="2020-07" db="EMBL/GenBank/DDBJ databases">
        <title>Sequencing the genomes of 1000 actinobacteria strains.</title>
        <authorList>
            <person name="Klenk H.-P."/>
        </authorList>
    </citation>
    <scope>NUCLEOTIDE SEQUENCE [LARGE SCALE GENOMIC DNA]</scope>
    <source>
        <strain evidence="2 5">DSM 45117</strain>
    </source>
</reference>
<evidence type="ECO:0000313" key="3">
    <source>
        <dbReference type="EMBL" id="SFG53912.1"/>
    </source>
</evidence>
<dbReference type="AlphaFoldDB" id="A0A1I2SMH2"/>
<dbReference type="InterPro" id="IPR011990">
    <property type="entry name" value="TPR-like_helical_dom_sf"/>
</dbReference>
<dbReference type="RefSeq" id="WP_092883487.1">
    <property type="nucleotide sequence ID" value="NZ_FOOI01000006.1"/>
</dbReference>
<dbReference type="EMBL" id="FOOI01000006">
    <property type="protein sequence ID" value="SFG53912.1"/>
    <property type="molecule type" value="Genomic_DNA"/>
</dbReference>
<evidence type="ECO:0000259" key="1">
    <source>
        <dbReference type="Pfam" id="PF12770"/>
    </source>
</evidence>
<organism evidence="3 4">
    <name type="scientific">Actinopolymorpha cephalotaxi</name>
    <dbReference type="NCBI Taxonomy" id="504797"/>
    <lineage>
        <taxon>Bacteria</taxon>
        <taxon>Bacillati</taxon>
        <taxon>Actinomycetota</taxon>
        <taxon>Actinomycetes</taxon>
        <taxon>Propionibacteriales</taxon>
        <taxon>Actinopolymorphaceae</taxon>
        <taxon>Actinopolymorpha</taxon>
    </lineage>
</organism>
<dbReference type="SUPFAM" id="SSF48452">
    <property type="entry name" value="TPR-like"/>
    <property type="match status" value="2"/>
</dbReference>
<accession>A0A1I2SMH2</accession>
<evidence type="ECO:0000313" key="2">
    <source>
        <dbReference type="EMBL" id="NYH84029.1"/>
    </source>
</evidence>
<evidence type="ECO:0000313" key="5">
    <source>
        <dbReference type="Proteomes" id="UP000533017"/>
    </source>
</evidence>
<sequence length="856" mass="93050">MPHTSRPAPNLADLAILQERAGAALLALANGGSRPSDALYERYLGLARMLVEQATCFEEESSGFFDLQTLALPLVQQLSVYADHKKAAGDRVAARQLSQEVDQIVASYLDQKVSAAVRRDRAMNAAGEGRFHDALVGLQDSAEVFAERGDVLETVRTELQLANVYEWLGDHDRALQTLDNAHQRVVPMLPQGPPSAAEVESALRRQVSEILTHGTNTREGEQLLALRHFAYEVVQAKGRNYRAVEDYDSAEKLFREARPFFIQMGLAVGVDYHLASIACARRDYADAHRLLRQIAPAFEDPQVRPRLGALRMLQSDVFLLGGSPDKALAAAESGFADQGTYPDLDLGWKLQWRRARALAALNRPVDALAAYGVAMTTADRLRRAPLGYRLDTTFLRDKLPMAQEAIDLACEQKKADDVAWFVELVKSRALSAAISIPRTPLARRSTAEMRFDEISRQVDAIAFARYAGSAPAGAIHERIRLLGERDILLEAIRIREPRWRTLSEPAEVDIGGVRALLGDRTVLVLFHRGSQVIAVAIDAHGSTAGVKQLSSATTEAISRFADNLRRRVPVEGLFDLTGECGVGLEDVLPSEVITRMIGTKMLIVVPHGVLHLIPWACLGIGPRRLFELAAVGILPNLACLPLLDAGADSDPAVALIGAADYSGLTLYKPLTDSALELAEVAAAHPGRVVSPTPTGPEATEEAFWQLAASCEDSYALLHFSGHGSLEATEPLASGLVLTDSTVDAAELLSHPLPFREVVLSACSTAWRPQATRGIELVGDDALGIPASFLEAGARFVLANVPPVRESVSRQFTVAWHRHRRSGLTPLQAYRAVQLDAYAADRTSVTYWAGTTAYGSR</sequence>
<dbReference type="OrthoDB" id="3178268at2"/>
<name>A0A1I2SMH2_9ACTN</name>
<keyword evidence="5" id="KW-1185">Reference proteome</keyword>
<dbReference type="Gene3D" id="1.25.40.10">
    <property type="entry name" value="Tetratricopeptide repeat domain"/>
    <property type="match status" value="1"/>
</dbReference>
<dbReference type="EMBL" id="JACBZA010000001">
    <property type="protein sequence ID" value="NYH84029.1"/>
    <property type="molecule type" value="Genomic_DNA"/>
</dbReference>
<protein>
    <submittedName>
        <fullName evidence="3">CHAT domain-containing protein</fullName>
    </submittedName>
    <submittedName>
        <fullName evidence="2">Tetratricopeptide (TPR) repeat protein</fullName>
    </submittedName>
</protein>
<dbReference type="InterPro" id="IPR024983">
    <property type="entry name" value="CHAT_dom"/>
</dbReference>
<dbReference type="Proteomes" id="UP000533017">
    <property type="component" value="Unassembled WGS sequence"/>
</dbReference>
<dbReference type="Pfam" id="PF12770">
    <property type="entry name" value="CHAT"/>
    <property type="match status" value="1"/>
</dbReference>
<reference evidence="3 4" key="1">
    <citation type="submission" date="2016-10" db="EMBL/GenBank/DDBJ databases">
        <authorList>
            <person name="de Groot N.N."/>
        </authorList>
    </citation>
    <scope>NUCLEOTIDE SEQUENCE [LARGE SCALE GENOMIC DNA]</scope>
    <source>
        <strain evidence="3 4">CPCC 202808</strain>
    </source>
</reference>
<evidence type="ECO:0000313" key="4">
    <source>
        <dbReference type="Proteomes" id="UP000199052"/>
    </source>
</evidence>
<proteinExistence type="predicted"/>